<dbReference type="InterPro" id="IPR000086">
    <property type="entry name" value="NUDIX_hydrolase_dom"/>
</dbReference>
<feature type="domain" description="Nudix hydrolase" evidence="9">
    <location>
        <begin position="103"/>
        <end position="246"/>
    </location>
</feature>
<dbReference type="InterPro" id="IPR020084">
    <property type="entry name" value="NUDIX_hydrolase_CS"/>
</dbReference>
<accession>A0A4V2G727</accession>
<evidence type="ECO:0000256" key="4">
    <source>
        <dbReference type="ARBA" id="ARBA00022723"/>
    </source>
</evidence>
<proteinExistence type="predicted"/>
<dbReference type="PANTHER" id="PTHR12992">
    <property type="entry name" value="NUDIX HYDROLASE"/>
    <property type="match status" value="1"/>
</dbReference>
<dbReference type="InterPro" id="IPR015797">
    <property type="entry name" value="NUDIX_hydrolase-like_dom_sf"/>
</dbReference>
<protein>
    <submittedName>
        <fullName evidence="10">Threonine dehydratase</fullName>
    </submittedName>
</protein>
<evidence type="ECO:0000256" key="2">
    <source>
        <dbReference type="ARBA" id="ARBA00001936"/>
    </source>
</evidence>
<dbReference type="Gene3D" id="3.40.50.1100">
    <property type="match status" value="2"/>
</dbReference>
<reference evidence="10 11" key="1">
    <citation type="submission" date="2019-02" db="EMBL/GenBank/DDBJ databases">
        <title>Sequencing the genomes of 1000 actinobacteria strains.</title>
        <authorList>
            <person name="Klenk H.-P."/>
        </authorList>
    </citation>
    <scope>NUCLEOTIDE SEQUENCE [LARGE SCALE GENOMIC DNA]</scope>
    <source>
        <strain evidence="10 11">DSM 45162</strain>
    </source>
</reference>
<dbReference type="GO" id="GO:1901605">
    <property type="term" value="P:alpha-amino acid metabolic process"/>
    <property type="evidence" value="ECO:0007669"/>
    <property type="project" value="UniProtKB-ARBA"/>
</dbReference>
<dbReference type="EMBL" id="SHKY01000001">
    <property type="protein sequence ID" value="RZU50936.1"/>
    <property type="molecule type" value="Genomic_DNA"/>
</dbReference>
<gene>
    <name evidence="10" type="ORF">EV385_2728</name>
</gene>
<keyword evidence="4" id="KW-0479">Metal-binding</keyword>
<dbReference type="Gene3D" id="3.90.79.10">
    <property type="entry name" value="Nucleoside Triphosphate Pyrophosphohydrolase"/>
    <property type="match status" value="1"/>
</dbReference>
<evidence type="ECO:0000256" key="7">
    <source>
        <dbReference type="ARBA" id="ARBA00022898"/>
    </source>
</evidence>
<dbReference type="SUPFAM" id="SSF53686">
    <property type="entry name" value="Tryptophan synthase beta subunit-like PLP-dependent enzymes"/>
    <property type="match status" value="1"/>
</dbReference>
<evidence type="ECO:0000259" key="9">
    <source>
        <dbReference type="PROSITE" id="PS51462"/>
    </source>
</evidence>
<keyword evidence="6" id="KW-0460">Magnesium</keyword>
<evidence type="ECO:0000313" key="10">
    <source>
        <dbReference type="EMBL" id="RZU50936.1"/>
    </source>
</evidence>
<organism evidence="10 11">
    <name type="scientific">Krasilnikovia cinnamomea</name>
    <dbReference type="NCBI Taxonomy" id="349313"/>
    <lineage>
        <taxon>Bacteria</taxon>
        <taxon>Bacillati</taxon>
        <taxon>Actinomycetota</taxon>
        <taxon>Actinomycetes</taxon>
        <taxon>Micromonosporales</taxon>
        <taxon>Micromonosporaceae</taxon>
        <taxon>Krasilnikovia</taxon>
    </lineage>
</organism>
<dbReference type="AlphaFoldDB" id="A0A4V2G727"/>
<dbReference type="InterPro" id="IPR045121">
    <property type="entry name" value="CoAse"/>
</dbReference>
<comment type="caution">
    <text evidence="10">The sequence shown here is derived from an EMBL/GenBank/DDBJ whole genome shotgun (WGS) entry which is preliminary data.</text>
</comment>
<dbReference type="PROSITE" id="PS00893">
    <property type="entry name" value="NUDIX_BOX"/>
    <property type="match status" value="1"/>
</dbReference>
<dbReference type="Pfam" id="PF00293">
    <property type="entry name" value="NUDIX"/>
    <property type="match status" value="1"/>
</dbReference>
<dbReference type="PROSITE" id="PS51462">
    <property type="entry name" value="NUDIX"/>
    <property type="match status" value="1"/>
</dbReference>
<evidence type="ECO:0000256" key="6">
    <source>
        <dbReference type="ARBA" id="ARBA00022842"/>
    </source>
</evidence>
<comment type="cofactor">
    <cofactor evidence="1">
        <name>pyridoxal 5'-phosphate</name>
        <dbReference type="ChEBI" id="CHEBI:597326"/>
    </cofactor>
</comment>
<dbReference type="Pfam" id="PF00291">
    <property type="entry name" value="PALP"/>
    <property type="match status" value="1"/>
</dbReference>
<dbReference type="GO" id="GO:0010945">
    <property type="term" value="F:coenzyme A diphosphatase activity"/>
    <property type="evidence" value="ECO:0007669"/>
    <property type="project" value="InterPro"/>
</dbReference>
<comment type="cofactor">
    <cofactor evidence="3">
        <name>Mg(2+)</name>
        <dbReference type="ChEBI" id="CHEBI:18420"/>
    </cofactor>
</comment>
<dbReference type="RefSeq" id="WP_165449471.1">
    <property type="nucleotide sequence ID" value="NZ_SHKY01000001.1"/>
</dbReference>
<keyword evidence="7" id="KW-0663">Pyridoxal phosphate</keyword>
<evidence type="ECO:0000256" key="1">
    <source>
        <dbReference type="ARBA" id="ARBA00001933"/>
    </source>
</evidence>
<evidence type="ECO:0000256" key="3">
    <source>
        <dbReference type="ARBA" id="ARBA00001946"/>
    </source>
</evidence>
<comment type="cofactor">
    <cofactor evidence="2">
        <name>Mn(2+)</name>
        <dbReference type="ChEBI" id="CHEBI:29035"/>
    </cofactor>
</comment>
<name>A0A4V2G727_9ACTN</name>
<dbReference type="GO" id="GO:0046872">
    <property type="term" value="F:metal ion binding"/>
    <property type="evidence" value="ECO:0007669"/>
    <property type="project" value="UniProtKB-KW"/>
</dbReference>
<evidence type="ECO:0000256" key="5">
    <source>
        <dbReference type="ARBA" id="ARBA00022801"/>
    </source>
</evidence>
<sequence>MTDPMLADALARLAAAPLADGFAEAVAAAAGMRGEFPASLRDRLLAQAGAKLDAERESVADEMAYCAARVLVDRLGGTADVPYLPGVRIDARARVLGAFFPTPRRAAVALPVVGTGPAARVLVIRRSDVNGHTGAPMNDAGEIALFGGAAEPGEPPAITALREFGEEAGLGGADADPRLDPWLPLGDWLTEGGYTASGFVLRATAPVLADVRPDPREVSAVGRLPLDALFDAEPVVRPHLRIGLARGRRPVFVGWFDSPTFDVVGDDGRVWQLFGLAGAMTAALRHRFVSAAEFAAAQQRRATVRARRAPAADPLGDHLERAFRVRAFLRRDLAVPAAPVIAAPLLSEVLEEPAALVLDATLPLGGSTKARVVAGASYATLESAAERGEPTDLATRFAGVTLLAASTGSHARSVAALADLLRRRGARDVTCEFFVSADIPASKLELLTAAGTVVRCADFNDATDRAVAREAELSRQQRPAVFLACDPDHRLNTAFGLSGMDGAAGFATLLLDVVDAVRNDWAALGLAEPRVGELWIPTSGGATLSACTALLTRLPGGPVDAITGVYDVAAPCLPHTLSAGGPAPVDWRHAINGLAQPHAAPGAVDVLRATPVPLLGVSLAAARLAQPLIALDAGLWPEPAGAASVGARLVQAFAAGGPEFGRRLVDLVSKHPSARFAADVGALAAAVQAGSAPRSPAVPRQARAYLVTGAAGPQPNGLRRP</sequence>
<dbReference type="InterPro" id="IPR001926">
    <property type="entry name" value="TrpB-like_PALP"/>
</dbReference>
<dbReference type="InterPro" id="IPR036052">
    <property type="entry name" value="TrpB-like_PALP_sf"/>
</dbReference>
<dbReference type="SUPFAM" id="SSF55811">
    <property type="entry name" value="Nudix"/>
    <property type="match status" value="1"/>
</dbReference>
<dbReference type="Proteomes" id="UP000292564">
    <property type="component" value="Unassembled WGS sequence"/>
</dbReference>
<evidence type="ECO:0000256" key="8">
    <source>
        <dbReference type="ARBA" id="ARBA00023211"/>
    </source>
</evidence>
<dbReference type="PANTHER" id="PTHR12992:SF11">
    <property type="entry name" value="MITOCHONDRIAL COENZYME A DIPHOSPHATASE NUDT8"/>
    <property type="match status" value="1"/>
</dbReference>
<keyword evidence="5" id="KW-0378">Hydrolase</keyword>
<keyword evidence="8" id="KW-0464">Manganese</keyword>
<keyword evidence="11" id="KW-1185">Reference proteome</keyword>
<evidence type="ECO:0000313" key="11">
    <source>
        <dbReference type="Proteomes" id="UP000292564"/>
    </source>
</evidence>